<keyword evidence="7" id="KW-0547">Nucleotide-binding</keyword>
<comment type="catalytic activity">
    <reaction evidence="6">
        <text>cytidine(1402) in 16S rRNA + S-adenosyl-L-methionine = 2'-O-methylcytidine(1402) in 16S rRNA + S-adenosyl-L-homocysteine + H(+)</text>
        <dbReference type="Rhea" id="RHEA:42924"/>
        <dbReference type="Rhea" id="RHEA-COMP:10285"/>
        <dbReference type="Rhea" id="RHEA-COMP:10286"/>
        <dbReference type="ChEBI" id="CHEBI:15378"/>
        <dbReference type="ChEBI" id="CHEBI:57856"/>
        <dbReference type="ChEBI" id="CHEBI:59789"/>
        <dbReference type="ChEBI" id="CHEBI:74495"/>
        <dbReference type="ChEBI" id="CHEBI:82748"/>
        <dbReference type="EC" id="2.1.1.198"/>
    </reaction>
</comment>
<dbReference type="OrthoDB" id="9809084at2"/>
<dbReference type="InterPro" id="IPR011761">
    <property type="entry name" value="ATP-grasp"/>
</dbReference>
<dbReference type="InterPro" id="IPR014776">
    <property type="entry name" value="4pyrrole_Mease_sub2"/>
</dbReference>
<evidence type="ECO:0000259" key="8">
    <source>
        <dbReference type="PROSITE" id="PS50975"/>
    </source>
</evidence>
<dbReference type="PROSITE" id="PS01296">
    <property type="entry name" value="RSMI"/>
    <property type="match status" value="1"/>
</dbReference>
<dbReference type="Proteomes" id="UP000248330">
    <property type="component" value="Unassembled WGS sequence"/>
</dbReference>
<dbReference type="InterPro" id="IPR053910">
    <property type="entry name" value="RsmI_HTH"/>
</dbReference>
<dbReference type="PROSITE" id="PS50975">
    <property type="entry name" value="ATP_GRASP"/>
    <property type="match status" value="1"/>
</dbReference>
<evidence type="ECO:0000256" key="2">
    <source>
        <dbReference type="ARBA" id="ARBA00022552"/>
    </source>
</evidence>
<dbReference type="FunFam" id="3.30.950.10:FF:000002">
    <property type="entry name" value="Ribosomal RNA small subunit methyltransferase I"/>
    <property type="match status" value="1"/>
</dbReference>
<keyword evidence="1 6" id="KW-0963">Cytoplasm</keyword>
<keyword evidence="3 6" id="KW-0489">Methyltransferase</keyword>
<keyword evidence="5 6" id="KW-0949">S-adenosyl-L-methionine</keyword>
<dbReference type="Gene3D" id="3.40.1010.10">
    <property type="entry name" value="Cobalt-precorrin-4 Transmethylase, Domain 1"/>
    <property type="match status" value="1"/>
</dbReference>
<proteinExistence type="inferred from homology"/>
<dbReference type="EMBL" id="QICN01000002">
    <property type="protein sequence ID" value="PXV70320.1"/>
    <property type="molecule type" value="Genomic_DNA"/>
</dbReference>
<protein>
    <recommendedName>
        <fullName evidence="6">Ribosomal RNA small subunit methyltransferase I</fullName>
        <ecNumber evidence="6">2.1.1.198</ecNumber>
    </recommendedName>
    <alternativeName>
        <fullName evidence="6">16S rRNA 2'-O-ribose C1402 methyltransferase</fullName>
    </alternativeName>
    <alternativeName>
        <fullName evidence="6">rRNA (cytidine-2'-O-)-methyltransferase RsmI</fullName>
    </alternativeName>
</protein>
<comment type="function">
    <text evidence="6">Catalyzes the 2'-O-methylation of the ribose of cytidine 1402 (C1402) in 16S rRNA.</text>
</comment>
<dbReference type="InterPro" id="IPR035996">
    <property type="entry name" value="4pyrrol_Methylase_sf"/>
</dbReference>
<evidence type="ECO:0000256" key="5">
    <source>
        <dbReference type="ARBA" id="ARBA00022691"/>
    </source>
</evidence>
<dbReference type="InterPro" id="IPR014777">
    <property type="entry name" value="4pyrrole_Mease_sub1"/>
</dbReference>
<dbReference type="AlphaFoldDB" id="A0A318EM94"/>
<reference evidence="9 10" key="1">
    <citation type="submission" date="2018-04" db="EMBL/GenBank/DDBJ databases">
        <title>Genomic Encyclopedia of Type Strains, Phase IV (KMG-IV): sequencing the most valuable type-strain genomes for metagenomic binning, comparative biology and taxonomic classification.</title>
        <authorList>
            <person name="Goeker M."/>
        </authorList>
    </citation>
    <scope>NUCLEOTIDE SEQUENCE [LARGE SCALE GENOMIC DNA]</scope>
    <source>
        <strain evidence="9 10">DSM 104150</strain>
    </source>
</reference>
<evidence type="ECO:0000256" key="4">
    <source>
        <dbReference type="ARBA" id="ARBA00022679"/>
    </source>
</evidence>
<dbReference type="InterPro" id="IPR000878">
    <property type="entry name" value="4pyrrol_Mease"/>
</dbReference>
<dbReference type="PIRSF" id="PIRSF005917">
    <property type="entry name" value="MTase_YraL"/>
    <property type="match status" value="1"/>
</dbReference>
<keyword evidence="4 6" id="KW-0808">Transferase</keyword>
<sequence length="311" mass="32998">MGAIRIHEHNDEYDTPVLRADSIVSESSPAVRPGHLYIVATPIGHLGDLSPRAQAVLGAVDRILAEDTRNSRALLAHFGIATRLGALHEHNESTASTPLVQELVAGASLALISDAGTPLVSDPGFVLVREARAAGVPVIAVPGPCAAIAALSVSGLPSDRFVFEGFLPAKAAARRARLQALAGEARTLVLYESSHRIVEAAADIGAVFGERSVCLARELTKLYEQSVVLAAHTLPAWLAEDAHRTRGEFVLLIAGTPDDDRTEHDGERVLRLLLRELPPSSAARLAADISGARRKDLYALALKITNESPQT</sequence>
<evidence type="ECO:0000256" key="1">
    <source>
        <dbReference type="ARBA" id="ARBA00022490"/>
    </source>
</evidence>
<dbReference type="GO" id="GO:0005524">
    <property type="term" value="F:ATP binding"/>
    <property type="evidence" value="ECO:0007669"/>
    <property type="project" value="UniProtKB-UniRule"/>
</dbReference>
<comment type="subcellular location">
    <subcellularLocation>
        <location evidence="6">Cytoplasm</location>
    </subcellularLocation>
</comment>
<dbReference type="SUPFAM" id="SSF53790">
    <property type="entry name" value="Tetrapyrrole methylase"/>
    <property type="match status" value="1"/>
</dbReference>
<comment type="similarity">
    <text evidence="6">Belongs to the methyltransferase superfamily. RsmI family.</text>
</comment>
<feature type="domain" description="ATP-grasp" evidence="8">
    <location>
        <begin position="72"/>
        <end position="306"/>
    </location>
</feature>
<evidence type="ECO:0000313" key="10">
    <source>
        <dbReference type="Proteomes" id="UP000248330"/>
    </source>
</evidence>
<dbReference type="GO" id="GO:0070677">
    <property type="term" value="F:rRNA (cytosine-2'-O-)-methyltransferase activity"/>
    <property type="evidence" value="ECO:0007669"/>
    <property type="project" value="UniProtKB-UniRule"/>
</dbReference>
<dbReference type="Gene3D" id="3.30.950.10">
    <property type="entry name" value="Methyltransferase, Cobalt-precorrin-4 Transmethylase, Domain 2"/>
    <property type="match status" value="1"/>
</dbReference>
<dbReference type="GO" id="GO:0005737">
    <property type="term" value="C:cytoplasm"/>
    <property type="evidence" value="ECO:0007669"/>
    <property type="project" value="UniProtKB-SubCell"/>
</dbReference>
<dbReference type="NCBIfam" id="TIGR00096">
    <property type="entry name" value="16S rRNA (cytidine(1402)-2'-O)-methyltransferase"/>
    <property type="match status" value="1"/>
</dbReference>
<dbReference type="GO" id="GO:0046872">
    <property type="term" value="F:metal ion binding"/>
    <property type="evidence" value="ECO:0007669"/>
    <property type="project" value="InterPro"/>
</dbReference>
<keyword evidence="2 6" id="KW-0698">rRNA processing</keyword>
<name>A0A318EM94_9GAMM</name>
<evidence type="ECO:0000256" key="7">
    <source>
        <dbReference type="PROSITE-ProRule" id="PRU00409"/>
    </source>
</evidence>
<dbReference type="HAMAP" id="MF_01877">
    <property type="entry name" value="16SrRNA_methyltr_I"/>
    <property type="match status" value="1"/>
</dbReference>
<keyword evidence="10" id="KW-1185">Reference proteome</keyword>
<dbReference type="EC" id="2.1.1.198" evidence="6"/>
<keyword evidence="7" id="KW-0067">ATP-binding</keyword>
<gene>
    <name evidence="6" type="primary">rsmI</name>
    <name evidence="9" type="ORF">C8D93_102172</name>
</gene>
<dbReference type="Pfam" id="PF23016">
    <property type="entry name" value="RsmI_C"/>
    <property type="match status" value="1"/>
</dbReference>
<comment type="caution">
    <text evidence="9">The sequence shown here is derived from an EMBL/GenBank/DDBJ whole genome shotgun (WGS) entry which is preliminary data.</text>
</comment>
<dbReference type="InterPro" id="IPR008189">
    <property type="entry name" value="rRNA_ssu_MeTfrase_I"/>
</dbReference>
<organism evidence="9 10">
    <name type="scientific">Sinimarinibacterium flocculans</name>
    <dbReference type="NCBI Taxonomy" id="985250"/>
    <lineage>
        <taxon>Bacteria</taxon>
        <taxon>Pseudomonadati</taxon>
        <taxon>Pseudomonadota</taxon>
        <taxon>Gammaproteobacteria</taxon>
        <taxon>Nevskiales</taxon>
        <taxon>Nevskiaceae</taxon>
        <taxon>Sinimarinibacterium</taxon>
    </lineage>
</organism>
<dbReference type="PANTHER" id="PTHR46111:SF1">
    <property type="entry name" value="RIBOSOMAL RNA SMALL SUBUNIT METHYLTRANSFERASE I"/>
    <property type="match status" value="1"/>
</dbReference>
<accession>A0A318EM94</accession>
<dbReference type="PANTHER" id="PTHR46111">
    <property type="entry name" value="RIBOSOMAL RNA SMALL SUBUNIT METHYLTRANSFERASE I"/>
    <property type="match status" value="1"/>
</dbReference>
<dbReference type="InterPro" id="IPR018063">
    <property type="entry name" value="SAM_MeTrfase_RsmI_CS"/>
</dbReference>
<evidence type="ECO:0000313" key="9">
    <source>
        <dbReference type="EMBL" id="PXV70320.1"/>
    </source>
</evidence>
<evidence type="ECO:0000256" key="6">
    <source>
        <dbReference type="HAMAP-Rule" id="MF_01877"/>
    </source>
</evidence>
<evidence type="ECO:0000256" key="3">
    <source>
        <dbReference type="ARBA" id="ARBA00022603"/>
    </source>
</evidence>
<dbReference type="CDD" id="cd11648">
    <property type="entry name" value="RsmI"/>
    <property type="match status" value="1"/>
</dbReference>
<dbReference type="Pfam" id="PF00590">
    <property type="entry name" value="TP_methylase"/>
    <property type="match status" value="1"/>
</dbReference>